<sequence length="84" mass="9730">MGMQHTHVGGGAAVRGIQVAALHHRRHRRPQRRFSTTTRVIHIYTCRKGRQGEQRGYLNSSNTMLSEAKGYILYEVIRKVMRQK</sequence>
<keyword evidence="2" id="KW-1185">Reference proteome</keyword>
<protein>
    <submittedName>
        <fullName evidence="1">Uncharacterized protein</fullName>
    </submittedName>
</protein>
<name>A0A5B7H7V0_PORTR</name>
<gene>
    <name evidence="1" type="ORF">E2C01_060371</name>
</gene>
<proteinExistence type="predicted"/>
<evidence type="ECO:0000313" key="1">
    <source>
        <dbReference type="EMBL" id="MPC66223.1"/>
    </source>
</evidence>
<dbReference type="Proteomes" id="UP000324222">
    <property type="component" value="Unassembled WGS sequence"/>
</dbReference>
<evidence type="ECO:0000313" key="2">
    <source>
        <dbReference type="Proteomes" id="UP000324222"/>
    </source>
</evidence>
<dbReference type="AlphaFoldDB" id="A0A5B7H7V0"/>
<organism evidence="1 2">
    <name type="scientific">Portunus trituberculatus</name>
    <name type="common">Swimming crab</name>
    <name type="synonym">Neptunus trituberculatus</name>
    <dbReference type="NCBI Taxonomy" id="210409"/>
    <lineage>
        <taxon>Eukaryota</taxon>
        <taxon>Metazoa</taxon>
        <taxon>Ecdysozoa</taxon>
        <taxon>Arthropoda</taxon>
        <taxon>Crustacea</taxon>
        <taxon>Multicrustacea</taxon>
        <taxon>Malacostraca</taxon>
        <taxon>Eumalacostraca</taxon>
        <taxon>Eucarida</taxon>
        <taxon>Decapoda</taxon>
        <taxon>Pleocyemata</taxon>
        <taxon>Brachyura</taxon>
        <taxon>Eubrachyura</taxon>
        <taxon>Portunoidea</taxon>
        <taxon>Portunidae</taxon>
        <taxon>Portuninae</taxon>
        <taxon>Portunus</taxon>
    </lineage>
</organism>
<accession>A0A5B7H7V0</accession>
<dbReference type="EMBL" id="VSRR010024477">
    <property type="protein sequence ID" value="MPC66223.1"/>
    <property type="molecule type" value="Genomic_DNA"/>
</dbReference>
<comment type="caution">
    <text evidence="1">The sequence shown here is derived from an EMBL/GenBank/DDBJ whole genome shotgun (WGS) entry which is preliminary data.</text>
</comment>
<reference evidence="1 2" key="1">
    <citation type="submission" date="2019-05" db="EMBL/GenBank/DDBJ databases">
        <title>Another draft genome of Portunus trituberculatus and its Hox gene families provides insights of decapod evolution.</title>
        <authorList>
            <person name="Jeong J.-H."/>
            <person name="Song I."/>
            <person name="Kim S."/>
            <person name="Choi T."/>
            <person name="Kim D."/>
            <person name="Ryu S."/>
            <person name="Kim W."/>
        </authorList>
    </citation>
    <scope>NUCLEOTIDE SEQUENCE [LARGE SCALE GENOMIC DNA]</scope>
    <source>
        <tissue evidence="1">Muscle</tissue>
    </source>
</reference>